<dbReference type="PROSITE" id="PS00595">
    <property type="entry name" value="AA_TRANSFER_CLASS_5"/>
    <property type="match status" value="1"/>
</dbReference>
<dbReference type="InterPro" id="IPR010970">
    <property type="entry name" value="Cys_dSase_SufS"/>
</dbReference>
<name>A0A1I0FCG6_9FIRM</name>
<dbReference type="InterPro" id="IPR015422">
    <property type="entry name" value="PyrdxlP-dep_Trfase_small"/>
</dbReference>
<dbReference type="GO" id="GO:0006534">
    <property type="term" value="P:cysteine metabolic process"/>
    <property type="evidence" value="ECO:0007669"/>
    <property type="project" value="UniProtKB-UniRule"/>
</dbReference>
<evidence type="ECO:0000256" key="6">
    <source>
        <dbReference type="ARBA" id="ARBA00050776"/>
    </source>
</evidence>
<dbReference type="Pfam" id="PF00266">
    <property type="entry name" value="Aminotran_5"/>
    <property type="match status" value="1"/>
</dbReference>
<evidence type="ECO:0000256" key="4">
    <source>
        <dbReference type="ARBA" id="ARBA00022679"/>
    </source>
</evidence>
<evidence type="ECO:0000256" key="3">
    <source>
        <dbReference type="ARBA" id="ARBA00012239"/>
    </source>
</evidence>
<dbReference type="GO" id="GO:0016829">
    <property type="term" value="F:lyase activity"/>
    <property type="evidence" value="ECO:0007669"/>
    <property type="project" value="UniProtKB-KW"/>
</dbReference>
<keyword evidence="11" id="KW-1185">Reference proteome</keyword>
<keyword evidence="4 8" id="KW-0808">Transferase</keyword>
<dbReference type="InterPro" id="IPR020578">
    <property type="entry name" value="Aminotrans_V_PyrdxlP_BS"/>
</dbReference>
<evidence type="ECO:0000256" key="8">
    <source>
        <dbReference type="RuleBase" id="RU004506"/>
    </source>
</evidence>
<evidence type="ECO:0000259" key="9">
    <source>
        <dbReference type="Pfam" id="PF00266"/>
    </source>
</evidence>
<dbReference type="InterPro" id="IPR015421">
    <property type="entry name" value="PyrdxlP-dep_Trfase_major"/>
</dbReference>
<proteinExistence type="inferred from homology"/>
<gene>
    <name evidence="10" type="ORF">SAMN04487771_102422</name>
</gene>
<dbReference type="Gene3D" id="3.90.1150.10">
    <property type="entry name" value="Aspartate Aminotransferase, domain 1"/>
    <property type="match status" value="1"/>
</dbReference>
<comment type="similarity">
    <text evidence="2 8">Belongs to the class-V pyridoxal-phosphate-dependent aminotransferase family. Csd subfamily.</text>
</comment>
<dbReference type="InterPro" id="IPR015424">
    <property type="entry name" value="PyrdxlP-dep_Trfase"/>
</dbReference>
<dbReference type="GO" id="GO:0031071">
    <property type="term" value="F:cysteine desulfurase activity"/>
    <property type="evidence" value="ECO:0007669"/>
    <property type="project" value="UniProtKB-UniRule"/>
</dbReference>
<accession>A0A1I0FCG6</accession>
<dbReference type="OrthoDB" id="9804366at2"/>
<evidence type="ECO:0000256" key="5">
    <source>
        <dbReference type="ARBA" id="ARBA00022898"/>
    </source>
</evidence>
<evidence type="ECO:0000313" key="11">
    <source>
        <dbReference type="Proteomes" id="UP000199820"/>
    </source>
</evidence>
<dbReference type="GO" id="GO:0030170">
    <property type="term" value="F:pyridoxal phosphate binding"/>
    <property type="evidence" value="ECO:0007669"/>
    <property type="project" value="UniProtKB-UniRule"/>
</dbReference>
<comment type="function">
    <text evidence="8">Catalyzes the removal of elemental sulfur and selenium atoms from L-cysteine, L-cystine, L-selenocysteine, and L-selenocystine to produce L-alanine.</text>
</comment>
<dbReference type="NCBIfam" id="TIGR01979">
    <property type="entry name" value="sufS"/>
    <property type="match status" value="1"/>
</dbReference>
<sequence length="412" mass="45777">MTSEARQRQDRLIRNAFPIFEDTDLVYLDSAATTQKPDCVIRATREFYENDNANPLRGLYELSLRATDAYEDARRKVADFIGAKDPNEIIFTRNATESLNLIAHTWADDNLKPGDEILITIMEHHSNLLPWQHAAKRTGAVLKFLECDKKGNITEEMFRAALTPKTKLVSMTQISNVLGVRNDIKTFARIAHENGAVFSCDGAQSVPHIKVDVCDLDVDFLSFSGHKMLGPMGIGVLYGKMEILEKMSPFLTGGEMIEYVTRESATYAEVPHKFEAGTVNAAGAVGLGAAIDYYNAIGIDVIEEREDYLTVLAMKELSRIPHLNILGSDDPLNHHGILSFTIDGVHPHDIAAILDSFKVDIRVGHHCAQPLLKYLGSMSTARASIAFYNTENDIFRLAEALKTVRGKMGYTD</sequence>
<dbReference type="Proteomes" id="UP000199820">
    <property type="component" value="Unassembled WGS sequence"/>
</dbReference>
<organism evidence="10 11">
    <name type="scientific">[Clostridium] aminophilum</name>
    <dbReference type="NCBI Taxonomy" id="1526"/>
    <lineage>
        <taxon>Bacteria</taxon>
        <taxon>Bacillati</taxon>
        <taxon>Bacillota</taxon>
        <taxon>Clostridia</taxon>
        <taxon>Lachnospirales</taxon>
        <taxon>Lachnospiraceae</taxon>
    </lineage>
</organism>
<evidence type="ECO:0000256" key="2">
    <source>
        <dbReference type="ARBA" id="ARBA00010447"/>
    </source>
</evidence>
<evidence type="ECO:0000256" key="1">
    <source>
        <dbReference type="ARBA" id="ARBA00001933"/>
    </source>
</evidence>
<comment type="cofactor">
    <cofactor evidence="1 7">
        <name>pyridoxal 5'-phosphate</name>
        <dbReference type="ChEBI" id="CHEBI:597326"/>
    </cofactor>
</comment>
<dbReference type="PANTHER" id="PTHR43586:SF8">
    <property type="entry name" value="CYSTEINE DESULFURASE 1, CHLOROPLASTIC"/>
    <property type="match status" value="1"/>
</dbReference>
<dbReference type="SUPFAM" id="SSF53383">
    <property type="entry name" value="PLP-dependent transferases"/>
    <property type="match status" value="1"/>
</dbReference>
<dbReference type="EMBL" id="FOIL01000024">
    <property type="protein sequence ID" value="SET54892.1"/>
    <property type="molecule type" value="Genomic_DNA"/>
</dbReference>
<comment type="catalytic activity">
    <reaction evidence="6 8">
        <text>(sulfur carrier)-H + L-cysteine = (sulfur carrier)-SH + L-alanine</text>
        <dbReference type="Rhea" id="RHEA:43892"/>
        <dbReference type="Rhea" id="RHEA-COMP:14737"/>
        <dbReference type="Rhea" id="RHEA-COMP:14739"/>
        <dbReference type="ChEBI" id="CHEBI:29917"/>
        <dbReference type="ChEBI" id="CHEBI:35235"/>
        <dbReference type="ChEBI" id="CHEBI:57972"/>
        <dbReference type="ChEBI" id="CHEBI:64428"/>
        <dbReference type="EC" id="2.8.1.7"/>
    </reaction>
</comment>
<feature type="domain" description="Aminotransferase class V" evidence="9">
    <location>
        <begin position="26"/>
        <end position="397"/>
    </location>
</feature>
<dbReference type="EC" id="2.8.1.7" evidence="3 8"/>
<dbReference type="InterPro" id="IPR000192">
    <property type="entry name" value="Aminotrans_V_dom"/>
</dbReference>
<dbReference type="InterPro" id="IPR016454">
    <property type="entry name" value="Cysteine_dSase"/>
</dbReference>
<dbReference type="CDD" id="cd06453">
    <property type="entry name" value="SufS_like"/>
    <property type="match status" value="1"/>
</dbReference>
<dbReference type="AlphaFoldDB" id="A0A1I0FCG6"/>
<protein>
    <recommendedName>
        <fullName evidence="3 8">Cysteine desulfurase</fullName>
        <ecNumber evidence="3 8">2.8.1.7</ecNumber>
    </recommendedName>
</protein>
<keyword evidence="10" id="KW-0456">Lyase</keyword>
<dbReference type="Gene3D" id="3.40.640.10">
    <property type="entry name" value="Type I PLP-dependent aspartate aminotransferase-like (Major domain)"/>
    <property type="match status" value="1"/>
</dbReference>
<reference evidence="11" key="1">
    <citation type="submission" date="2016-10" db="EMBL/GenBank/DDBJ databases">
        <authorList>
            <person name="Varghese N."/>
            <person name="Submissions S."/>
        </authorList>
    </citation>
    <scope>NUCLEOTIDE SEQUENCE [LARGE SCALE GENOMIC DNA]</scope>
    <source>
        <strain evidence="11">KH1P1</strain>
    </source>
</reference>
<dbReference type="RefSeq" id="WP_074649594.1">
    <property type="nucleotide sequence ID" value="NZ_FOIL01000024.1"/>
</dbReference>
<keyword evidence="5 8" id="KW-0663">Pyridoxal phosphate</keyword>
<dbReference type="PANTHER" id="PTHR43586">
    <property type="entry name" value="CYSTEINE DESULFURASE"/>
    <property type="match status" value="1"/>
</dbReference>
<dbReference type="STRING" id="1526.SAMN02910262_02513"/>
<dbReference type="PIRSF" id="PIRSF005572">
    <property type="entry name" value="NifS"/>
    <property type="match status" value="1"/>
</dbReference>
<evidence type="ECO:0000256" key="7">
    <source>
        <dbReference type="RuleBase" id="RU004504"/>
    </source>
</evidence>
<dbReference type="eggNOG" id="COG0520">
    <property type="taxonomic scope" value="Bacteria"/>
</dbReference>
<evidence type="ECO:0000313" key="10">
    <source>
        <dbReference type="EMBL" id="SET54892.1"/>
    </source>
</evidence>